<organism evidence="1 2">
    <name type="scientific">Peribacillus psychrosaccharolyticus</name>
    <name type="common">Bacillus psychrosaccharolyticus</name>
    <dbReference type="NCBI Taxonomy" id="1407"/>
    <lineage>
        <taxon>Bacteria</taxon>
        <taxon>Bacillati</taxon>
        <taxon>Bacillota</taxon>
        <taxon>Bacilli</taxon>
        <taxon>Bacillales</taxon>
        <taxon>Bacillaceae</taxon>
        <taxon>Peribacillus</taxon>
    </lineage>
</organism>
<sequence length="111" mass="12315">MNNSKGYIFLEMLVAFSMCCFIAVSIVPVVQSVTLDRHNTEMRTSAYHVLYEKLAAYSVGELSATNGMFEVEGVTYSLSWRADSEFPGMVEGCVSYETGAKRIETLCDSTK</sequence>
<proteinExistence type="predicted"/>
<gene>
    <name evidence="1" type="ORF">I6J18_20740</name>
</gene>
<dbReference type="Proteomes" id="UP000595254">
    <property type="component" value="Chromosome"/>
</dbReference>
<dbReference type="RefSeq" id="WP_040373585.1">
    <property type="nucleotide sequence ID" value="NZ_CP068053.1"/>
</dbReference>
<dbReference type="KEGG" id="ppsr:I6J18_20740"/>
<evidence type="ECO:0000313" key="1">
    <source>
        <dbReference type="EMBL" id="QQS99977.1"/>
    </source>
</evidence>
<dbReference type="AlphaFoldDB" id="A0A974NLX4"/>
<reference evidence="1 2" key="1">
    <citation type="submission" date="2021-01" db="EMBL/GenBank/DDBJ databases">
        <title>FDA dAtabase for Regulatory Grade micrObial Sequences (FDA-ARGOS): Supporting development and validation of Infectious Disease Dx tests.</title>
        <authorList>
            <person name="Nelson B."/>
            <person name="Plummer A."/>
            <person name="Tallon L."/>
            <person name="Sadzewicz L."/>
            <person name="Zhao X."/>
            <person name="Boylan J."/>
            <person name="Ott S."/>
            <person name="Bowen H."/>
            <person name="Vavikolanu K."/>
            <person name="Mehta A."/>
            <person name="Aluvathingal J."/>
            <person name="Nadendla S."/>
            <person name="Myers T."/>
            <person name="Yan Y."/>
            <person name="Sichtig H."/>
        </authorList>
    </citation>
    <scope>NUCLEOTIDE SEQUENCE [LARGE SCALE GENOMIC DNA]</scope>
    <source>
        <strain evidence="1 2">FDAARGOS_1161</strain>
    </source>
</reference>
<keyword evidence="2" id="KW-1185">Reference proteome</keyword>
<evidence type="ECO:0000313" key="2">
    <source>
        <dbReference type="Proteomes" id="UP000595254"/>
    </source>
</evidence>
<protein>
    <submittedName>
        <fullName evidence="1">Uncharacterized protein</fullName>
    </submittedName>
</protein>
<dbReference type="EMBL" id="CP068053">
    <property type="protein sequence ID" value="QQS99977.1"/>
    <property type="molecule type" value="Genomic_DNA"/>
</dbReference>
<accession>A0A974NLX4</accession>
<name>A0A974NLX4_PERPY</name>